<keyword evidence="4" id="KW-0802">TPR repeat</keyword>
<proteinExistence type="predicted"/>
<dbReference type="GO" id="GO:0005871">
    <property type="term" value="C:kinesin complex"/>
    <property type="evidence" value="ECO:0007669"/>
    <property type="project" value="InterPro"/>
</dbReference>
<reference evidence="5" key="1">
    <citation type="journal article" date="2023" name="Mol. Phylogenet. Evol.">
        <title>Genome-scale phylogeny and comparative genomics of the fungal order Sordariales.</title>
        <authorList>
            <person name="Hensen N."/>
            <person name="Bonometti L."/>
            <person name="Westerberg I."/>
            <person name="Brannstrom I.O."/>
            <person name="Guillou S."/>
            <person name="Cros-Aarteil S."/>
            <person name="Calhoun S."/>
            <person name="Haridas S."/>
            <person name="Kuo A."/>
            <person name="Mondo S."/>
            <person name="Pangilinan J."/>
            <person name="Riley R."/>
            <person name="LaButti K."/>
            <person name="Andreopoulos B."/>
            <person name="Lipzen A."/>
            <person name="Chen C."/>
            <person name="Yan M."/>
            <person name="Daum C."/>
            <person name="Ng V."/>
            <person name="Clum A."/>
            <person name="Steindorff A."/>
            <person name="Ohm R.A."/>
            <person name="Martin F."/>
            <person name="Silar P."/>
            <person name="Natvig D.O."/>
            <person name="Lalanne C."/>
            <person name="Gautier V."/>
            <person name="Ament-Velasquez S.L."/>
            <person name="Kruys A."/>
            <person name="Hutchinson M.I."/>
            <person name="Powell A.J."/>
            <person name="Barry K."/>
            <person name="Miller A.N."/>
            <person name="Grigoriev I.V."/>
            <person name="Debuchy R."/>
            <person name="Gladieux P."/>
            <person name="Hiltunen Thoren M."/>
            <person name="Johannesson H."/>
        </authorList>
    </citation>
    <scope>NUCLEOTIDE SEQUENCE</scope>
    <source>
        <strain evidence="5">CBS 731.68</strain>
    </source>
</reference>
<dbReference type="GO" id="GO:0005737">
    <property type="term" value="C:cytoplasm"/>
    <property type="evidence" value="ECO:0007669"/>
    <property type="project" value="UniProtKB-SubCell"/>
</dbReference>
<sequence length="100" mass="11281">IGNLALTYKNQGRWEEAEVPQAKELELCSSSLGQRQPDTLICMENLAFIWKDMGRHEDALDLRQACFDVQQQVLGTGHPDTASTLLTLKAWLEEDQQPPV</sequence>
<comment type="subcellular location">
    <subcellularLocation>
        <location evidence="1">Cytoplasm</location>
    </subcellularLocation>
</comment>
<evidence type="ECO:0000313" key="5">
    <source>
        <dbReference type="EMBL" id="KAK4119140.1"/>
    </source>
</evidence>
<keyword evidence="2" id="KW-0963">Cytoplasm</keyword>
<dbReference type="Gene3D" id="1.25.40.10">
    <property type="entry name" value="Tetratricopeptide repeat domain"/>
    <property type="match status" value="1"/>
</dbReference>
<accession>A0AAN6TS40</accession>
<reference evidence="5" key="2">
    <citation type="submission" date="2023-05" db="EMBL/GenBank/DDBJ databases">
        <authorList>
            <consortium name="Lawrence Berkeley National Laboratory"/>
            <person name="Steindorff A."/>
            <person name="Hensen N."/>
            <person name="Bonometti L."/>
            <person name="Westerberg I."/>
            <person name="Brannstrom I.O."/>
            <person name="Guillou S."/>
            <person name="Cros-Aarteil S."/>
            <person name="Calhoun S."/>
            <person name="Haridas S."/>
            <person name="Kuo A."/>
            <person name="Mondo S."/>
            <person name="Pangilinan J."/>
            <person name="Riley R."/>
            <person name="Labutti K."/>
            <person name="Andreopoulos B."/>
            <person name="Lipzen A."/>
            <person name="Chen C."/>
            <person name="Yanf M."/>
            <person name="Daum C."/>
            <person name="Ng V."/>
            <person name="Clum A."/>
            <person name="Ohm R."/>
            <person name="Martin F."/>
            <person name="Silar P."/>
            <person name="Natvig D."/>
            <person name="Lalanne C."/>
            <person name="Gautier V."/>
            <person name="Ament-Velasquez S.L."/>
            <person name="Kruys A."/>
            <person name="Hutchinson M.I."/>
            <person name="Powell A.J."/>
            <person name="Barry K."/>
            <person name="Miller A.N."/>
            <person name="Grigoriev I.V."/>
            <person name="Debuchy R."/>
            <person name="Gladieux P."/>
            <person name="Thoren M.H."/>
            <person name="Johannesson H."/>
        </authorList>
    </citation>
    <scope>NUCLEOTIDE SEQUENCE</scope>
    <source>
        <strain evidence="5">CBS 731.68</strain>
    </source>
</reference>
<gene>
    <name evidence="5" type="ORF">N657DRAFT_582270</name>
</gene>
<keyword evidence="3" id="KW-0677">Repeat</keyword>
<dbReference type="GeneID" id="87826371"/>
<name>A0AAN6TS40_9PEZI</name>
<organism evidence="5 6">
    <name type="scientific">Parathielavia appendiculata</name>
    <dbReference type="NCBI Taxonomy" id="2587402"/>
    <lineage>
        <taxon>Eukaryota</taxon>
        <taxon>Fungi</taxon>
        <taxon>Dikarya</taxon>
        <taxon>Ascomycota</taxon>
        <taxon>Pezizomycotina</taxon>
        <taxon>Sordariomycetes</taxon>
        <taxon>Sordariomycetidae</taxon>
        <taxon>Sordariales</taxon>
        <taxon>Chaetomiaceae</taxon>
        <taxon>Parathielavia</taxon>
    </lineage>
</organism>
<dbReference type="GO" id="GO:0019894">
    <property type="term" value="F:kinesin binding"/>
    <property type="evidence" value="ECO:0007669"/>
    <property type="project" value="TreeGrafter"/>
</dbReference>
<dbReference type="RefSeq" id="XP_062642913.1">
    <property type="nucleotide sequence ID" value="XM_062789601.1"/>
</dbReference>
<dbReference type="EMBL" id="MU853253">
    <property type="protein sequence ID" value="KAK4119140.1"/>
    <property type="molecule type" value="Genomic_DNA"/>
</dbReference>
<dbReference type="InterPro" id="IPR002151">
    <property type="entry name" value="Kinesin_light"/>
</dbReference>
<dbReference type="PANTHER" id="PTHR45783:SF3">
    <property type="entry name" value="KINESIN LIGHT CHAIN"/>
    <property type="match status" value="1"/>
</dbReference>
<dbReference type="PANTHER" id="PTHR45783">
    <property type="entry name" value="KINESIN LIGHT CHAIN"/>
    <property type="match status" value="1"/>
</dbReference>
<dbReference type="SUPFAM" id="SSF48452">
    <property type="entry name" value="TPR-like"/>
    <property type="match status" value="1"/>
</dbReference>
<dbReference type="AlphaFoldDB" id="A0AAN6TS40"/>
<dbReference type="Pfam" id="PF13374">
    <property type="entry name" value="TPR_10"/>
    <property type="match status" value="2"/>
</dbReference>
<evidence type="ECO:0000256" key="2">
    <source>
        <dbReference type="ARBA" id="ARBA00022490"/>
    </source>
</evidence>
<dbReference type="Proteomes" id="UP001302602">
    <property type="component" value="Unassembled WGS sequence"/>
</dbReference>
<dbReference type="InterPro" id="IPR011990">
    <property type="entry name" value="TPR-like_helical_dom_sf"/>
</dbReference>
<keyword evidence="6" id="KW-1185">Reference proteome</keyword>
<evidence type="ECO:0000256" key="3">
    <source>
        <dbReference type="ARBA" id="ARBA00022737"/>
    </source>
</evidence>
<protein>
    <recommendedName>
        <fullName evidence="7">Kinesin light chain</fullName>
    </recommendedName>
</protein>
<evidence type="ECO:0000313" key="6">
    <source>
        <dbReference type="Proteomes" id="UP001302602"/>
    </source>
</evidence>
<evidence type="ECO:0008006" key="7">
    <source>
        <dbReference type="Google" id="ProtNLM"/>
    </source>
</evidence>
<dbReference type="GO" id="GO:0007018">
    <property type="term" value="P:microtubule-based movement"/>
    <property type="evidence" value="ECO:0007669"/>
    <property type="project" value="TreeGrafter"/>
</dbReference>
<comment type="caution">
    <text evidence="5">The sequence shown here is derived from an EMBL/GenBank/DDBJ whole genome shotgun (WGS) entry which is preliminary data.</text>
</comment>
<evidence type="ECO:0000256" key="4">
    <source>
        <dbReference type="ARBA" id="ARBA00022803"/>
    </source>
</evidence>
<evidence type="ECO:0000256" key="1">
    <source>
        <dbReference type="ARBA" id="ARBA00004496"/>
    </source>
</evidence>
<feature type="non-terminal residue" evidence="5">
    <location>
        <position position="1"/>
    </location>
</feature>